<organism evidence="5 6">
    <name type="scientific">Dyella ginsengisoli</name>
    <dbReference type="NCBI Taxonomy" id="363848"/>
    <lineage>
        <taxon>Bacteria</taxon>
        <taxon>Pseudomonadati</taxon>
        <taxon>Pseudomonadota</taxon>
        <taxon>Gammaproteobacteria</taxon>
        <taxon>Lysobacterales</taxon>
        <taxon>Rhodanobacteraceae</taxon>
        <taxon>Dyella</taxon>
    </lineage>
</organism>
<dbReference type="PROSITE" id="PS50887">
    <property type="entry name" value="GGDEF"/>
    <property type="match status" value="1"/>
</dbReference>
<comment type="catalytic activity">
    <reaction evidence="2">
        <text>2 GTP = 3',3'-c-di-GMP + 2 diphosphate</text>
        <dbReference type="Rhea" id="RHEA:24898"/>
        <dbReference type="ChEBI" id="CHEBI:33019"/>
        <dbReference type="ChEBI" id="CHEBI:37565"/>
        <dbReference type="ChEBI" id="CHEBI:58805"/>
        <dbReference type="EC" id="2.7.7.65"/>
    </reaction>
</comment>
<sequence length="367" mass="39659">MQAPDTDNRYVRIAVMFLLSLTVFAGACATAIHWLAPVHRTMDLIIPPAATVLFGGLIVALIRRPRWVIGIARIALAAGALALAAPAWLYTLQATLTPGVQLIDLLPPVSSLFVVFLVMLMIFIPGRLAFFAAALCWALVALPVLAYLLLHPLELWSPRGSDLMMAYGPVSILVVVLLPVQRGLASKIRRLASERQRMEVMLHRDPLTGVQSRLLGERMLREALAEAAPAGVIMLDLDRFKSINDTYGHPVGDRVLQAVASGCKELLRENECISRWGGEEFLVIVPNVDAPGLQQVAERLRSAIARLPVAPVRQVTASFGTTLIRPGDTLDTVLQRADQALYRAKELGGNRVEAGPVAGAGSTHSSG</sequence>
<dbReference type="CDD" id="cd01949">
    <property type="entry name" value="GGDEF"/>
    <property type="match status" value="1"/>
</dbReference>
<dbReference type="InterPro" id="IPR029787">
    <property type="entry name" value="Nucleotide_cyclase"/>
</dbReference>
<comment type="caution">
    <text evidence="5">The sequence shown here is derived from an EMBL/GenBank/DDBJ whole genome shotgun (WGS) entry which is preliminary data.</text>
</comment>
<dbReference type="EC" id="2.7.7.65" evidence="1"/>
<feature type="domain" description="GGDEF" evidence="4">
    <location>
        <begin position="228"/>
        <end position="357"/>
    </location>
</feature>
<feature type="transmembrane region" description="Helical" evidence="3">
    <location>
        <begin position="130"/>
        <end position="150"/>
    </location>
</feature>
<evidence type="ECO:0000256" key="1">
    <source>
        <dbReference type="ARBA" id="ARBA00012528"/>
    </source>
</evidence>
<dbReference type="Gene3D" id="3.30.70.270">
    <property type="match status" value="1"/>
</dbReference>
<dbReference type="SMART" id="SM00267">
    <property type="entry name" value="GGDEF"/>
    <property type="match status" value="1"/>
</dbReference>
<evidence type="ECO:0000313" key="5">
    <source>
        <dbReference type="EMBL" id="MFK2904390.1"/>
    </source>
</evidence>
<dbReference type="Proteomes" id="UP001620460">
    <property type="component" value="Unassembled WGS sequence"/>
</dbReference>
<dbReference type="Pfam" id="PF00990">
    <property type="entry name" value="GGDEF"/>
    <property type="match status" value="1"/>
</dbReference>
<proteinExistence type="predicted"/>
<dbReference type="InterPro" id="IPR050469">
    <property type="entry name" value="Diguanylate_Cyclase"/>
</dbReference>
<accession>A0ABW8JVV9</accession>
<keyword evidence="3" id="KW-1133">Transmembrane helix</keyword>
<feature type="transmembrane region" description="Helical" evidence="3">
    <location>
        <begin position="105"/>
        <end position="123"/>
    </location>
</feature>
<dbReference type="NCBIfam" id="TIGR00254">
    <property type="entry name" value="GGDEF"/>
    <property type="match status" value="1"/>
</dbReference>
<dbReference type="PANTHER" id="PTHR45138:SF9">
    <property type="entry name" value="DIGUANYLATE CYCLASE DGCM-RELATED"/>
    <property type="match status" value="1"/>
</dbReference>
<feature type="transmembrane region" description="Helical" evidence="3">
    <location>
        <begin position="162"/>
        <end position="180"/>
    </location>
</feature>
<dbReference type="RefSeq" id="WP_404632868.1">
    <property type="nucleotide sequence ID" value="NZ_JADIKM010000003.1"/>
</dbReference>
<dbReference type="InterPro" id="IPR000160">
    <property type="entry name" value="GGDEF_dom"/>
</dbReference>
<dbReference type="InterPro" id="IPR043128">
    <property type="entry name" value="Rev_trsase/Diguanyl_cyclase"/>
</dbReference>
<protein>
    <recommendedName>
        <fullName evidence="1">diguanylate cyclase</fullName>
        <ecNumber evidence="1">2.7.7.65</ecNumber>
    </recommendedName>
</protein>
<reference evidence="5 6" key="1">
    <citation type="submission" date="2020-10" db="EMBL/GenBank/DDBJ databases">
        <title>Phylogeny of dyella-like bacteria.</title>
        <authorList>
            <person name="Fu J."/>
        </authorList>
    </citation>
    <scope>NUCLEOTIDE SEQUENCE [LARGE SCALE GENOMIC DNA]</scope>
    <source>
        <strain evidence="5 6">Gsoil3046</strain>
    </source>
</reference>
<evidence type="ECO:0000259" key="4">
    <source>
        <dbReference type="PROSITE" id="PS50887"/>
    </source>
</evidence>
<dbReference type="EMBL" id="JADIKM010000003">
    <property type="protein sequence ID" value="MFK2904390.1"/>
    <property type="molecule type" value="Genomic_DNA"/>
</dbReference>
<feature type="transmembrane region" description="Helical" evidence="3">
    <location>
        <begin position="44"/>
        <end position="62"/>
    </location>
</feature>
<dbReference type="SUPFAM" id="SSF55073">
    <property type="entry name" value="Nucleotide cyclase"/>
    <property type="match status" value="1"/>
</dbReference>
<evidence type="ECO:0000256" key="3">
    <source>
        <dbReference type="SAM" id="Phobius"/>
    </source>
</evidence>
<keyword evidence="6" id="KW-1185">Reference proteome</keyword>
<keyword evidence="3" id="KW-0812">Transmembrane</keyword>
<feature type="transmembrane region" description="Helical" evidence="3">
    <location>
        <begin position="12"/>
        <end position="32"/>
    </location>
</feature>
<feature type="transmembrane region" description="Helical" evidence="3">
    <location>
        <begin position="74"/>
        <end position="93"/>
    </location>
</feature>
<evidence type="ECO:0000313" key="6">
    <source>
        <dbReference type="Proteomes" id="UP001620460"/>
    </source>
</evidence>
<gene>
    <name evidence="5" type="ORF">ISP17_10470</name>
</gene>
<evidence type="ECO:0000256" key="2">
    <source>
        <dbReference type="ARBA" id="ARBA00034247"/>
    </source>
</evidence>
<name>A0ABW8JVV9_9GAMM</name>
<keyword evidence="3" id="KW-0472">Membrane</keyword>
<dbReference type="PANTHER" id="PTHR45138">
    <property type="entry name" value="REGULATORY COMPONENTS OF SENSORY TRANSDUCTION SYSTEM"/>
    <property type="match status" value="1"/>
</dbReference>